<dbReference type="Proteomes" id="UP000266723">
    <property type="component" value="Unassembled WGS sequence"/>
</dbReference>
<proteinExistence type="predicted"/>
<sequence>MPSSTRSNKEQTLLFSDPSLLEPAQAVDKAARPRTLADYNMPVSTRSFSKNPSIEEEKKMHRFGSYPLIDVRDNLVRQALATAEIIYEDIYSPTFKNASFTFMAAGKFCSFPLMRFNEVYNLADDPREIVQALLRKPVSHLKPKHQDHRKSTQQHVVRKGSDHQWRTTDTVLRARGSEQGRESWNTGGPRSYKPGIPSHGDVLRETHHTDERVAEEGSMWKPSHSIVHALRD</sequence>
<feature type="region of interest" description="Disordered" evidence="1">
    <location>
        <begin position="142"/>
        <end position="202"/>
    </location>
</feature>
<reference evidence="2 3" key="1">
    <citation type="journal article" date="2020" name="BMC Genomics">
        <title>Intraspecific diversification of the crop wild relative Brassica cretica Lam. using demographic model selection.</title>
        <authorList>
            <person name="Kioukis A."/>
            <person name="Michalopoulou V.A."/>
            <person name="Briers L."/>
            <person name="Pirintsos S."/>
            <person name="Studholme D.J."/>
            <person name="Pavlidis P."/>
            <person name="Sarris P.F."/>
        </authorList>
    </citation>
    <scope>NUCLEOTIDE SEQUENCE [LARGE SCALE GENOMIC DNA]</scope>
    <source>
        <strain evidence="3">cv. PFS-1207/04</strain>
    </source>
</reference>
<protein>
    <submittedName>
        <fullName evidence="2">Uncharacterized protein</fullName>
    </submittedName>
</protein>
<name>A0ABQ7BL43_BRACR</name>
<dbReference type="EMBL" id="QGKV02001507">
    <property type="protein sequence ID" value="KAF3533003.1"/>
    <property type="molecule type" value="Genomic_DNA"/>
</dbReference>
<feature type="compositionally biased region" description="Basic residues" evidence="1">
    <location>
        <begin position="142"/>
        <end position="158"/>
    </location>
</feature>
<gene>
    <name evidence="2" type="ORF">DY000_02039942</name>
</gene>
<accession>A0ABQ7BL43</accession>
<keyword evidence="3" id="KW-1185">Reference proteome</keyword>
<evidence type="ECO:0000313" key="2">
    <source>
        <dbReference type="EMBL" id="KAF3533003.1"/>
    </source>
</evidence>
<comment type="caution">
    <text evidence="2">The sequence shown here is derived from an EMBL/GenBank/DDBJ whole genome shotgun (WGS) entry which is preliminary data.</text>
</comment>
<evidence type="ECO:0000313" key="3">
    <source>
        <dbReference type="Proteomes" id="UP000266723"/>
    </source>
</evidence>
<organism evidence="2 3">
    <name type="scientific">Brassica cretica</name>
    <name type="common">Mustard</name>
    <dbReference type="NCBI Taxonomy" id="69181"/>
    <lineage>
        <taxon>Eukaryota</taxon>
        <taxon>Viridiplantae</taxon>
        <taxon>Streptophyta</taxon>
        <taxon>Embryophyta</taxon>
        <taxon>Tracheophyta</taxon>
        <taxon>Spermatophyta</taxon>
        <taxon>Magnoliopsida</taxon>
        <taxon>eudicotyledons</taxon>
        <taxon>Gunneridae</taxon>
        <taxon>Pentapetalae</taxon>
        <taxon>rosids</taxon>
        <taxon>malvids</taxon>
        <taxon>Brassicales</taxon>
        <taxon>Brassicaceae</taxon>
        <taxon>Brassiceae</taxon>
        <taxon>Brassica</taxon>
    </lineage>
</organism>
<evidence type="ECO:0000256" key="1">
    <source>
        <dbReference type="SAM" id="MobiDB-lite"/>
    </source>
</evidence>